<organism evidence="1 2">
    <name type="scientific">Zophobas morio</name>
    <dbReference type="NCBI Taxonomy" id="2755281"/>
    <lineage>
        <taxon>Eukaryota</taxon>
        <taxon>Metazoa</taxon>
        <taxon>Ecdysozoa</taxon>
        <taxon>Arthropoda</taxon>
        <taxon>Hexapoda</taxon>
        <taxon>Insecta</taxon>
        <taxon>Pterygota</taxon>
        <taxon>Neoptera</taxon>
        <taxon>Endopterygota</taxon>
        <taxon>Coleoptera</taxon>
        <taxon>Polyphaga</taxon>
        <taxon>Cucujiformia</taxon>
        <taxon>Tenebrionidae</taxon>
        <taxon>Zophobas</taxon>
    </lineage>
</organism>
<protein>
    <submittedName>
        <fullName evidence="1">Uncharacterized protein</fullName>
    </submittedName>
</protein>
<gene>
    <name evidence="1" type="ORF">Zmor_004478</name>
</gene>
<accession>A0AA38HME2</accession>
<reference evidence="1" key="1">
    <citation type="journal article" date="2023" name="G3 (Bethesda)">
        <title>Whole genome assemblies of Zophobas morio and Tenebrio molitor.</title>
        <authorList>
            <person name="Kaur S."/>
            <person name="Stinson S.A."/>
            <person name="diCenzo G.C."/>
        </authorList>
    </citation>
    <scope>NUCLEOTIDE SEQUENCE</scope>
    <source>
        <strain evidence="1">QUZm001</strain>
    </source>
</reference>
<sequence>MVRLALWLRRLRYCVSKREESRGGAWPAQGYWQTWHGFFPPCGGGNCSGFLWPLFLMTFV</sequence>
<name>A0AA38HME2_9CUCU</name>
<keyword evidence="2" id="KW-1185">Reference proteome</keyword>
<evidence type="ECO:0000313" key="2">
    <source>
        <dbReference type="Proteomes" id="UP001168821"/>
    </source>
</evidence>
<proteinExistence type="predicted"/>
<feature type="non-terminal residue" evidence="1">
    <location>
        <position position="60"/>
    </location>
</feature>
<dbReference type="Proteomes" id="UP001168821">
    <property type="component" value="Unassembled WGS sequence"/>
</dbReference>
<evidence type="ECO:0000313" key="1">
    <source>
        <dbReference type="EMBL" id="KAJ3622590.1"/>
    </source>
</evidence>
<comment type="caution">
    <text evidence="1">The sequence shown here is derived from an EMBL/GenBank/DDBJ whole genome shotgun (WGS) entry which is preliminary data.</text>
</comment>
<dbReference type="AlphaFoldDB" id="A0AA38HME2"/>
<dbReference type="EMBL" id="JALNTZ010001878">
    <property type="protein sequence ID" value="KAJ3622590.1"/>
    <property type="molecule type" value="Genomic_DNA"/>
</dbReference>